<dbReference type="GO" id="GO:0003964">
    <property type="term" value="F:RNA-directed DNA polymerase activity"/>
    <property type="evidence" value="ECO:0007669"/>
    <property type="project" value="UniProtKB-KW"/>
</dbReference>
<feature type="domain" description="Integrase catalytic" evidence="1">
    <location>
        <begin position="295"/>
        <end position="429"/>
    </location>
</feature>
<evidence type="ECO:0000313" key="2">
    <source>
        <dbReference type="EMBL" id="OWZ13326.1"/>
    </source>
</evidence>
<dbReference type="GO" id="GO:0015074">
    <property type="term" value="P:DNA integration"/>
    <property type="evidence" value="ECO:0007669"/>
    <property type="project" value="InterPro"/>
</dbReference>
<dbReference type="InterPro" id="IPR036397">
    <property type="entry name" value="RNaseH_sf"/>
</dbReference>
<dbReference type="AlphaFoldDB" id="A0A225W6I7"/>
<protein>
    <submittedName>
        <fullName evidence="2">Reverse transcriptase</fullName>
    </submittedName>
</protein>
<keyword evidence="2" id="KW-0808">Transferase</keyword>
<dbReference type="Proteomes" id="UP000198211">
    <property type="component" value="Unassembled WGS sequence"/>
</dbReference>
<accession>A0A225W6I7</accession>
<dbReference type="InterPro" id="IPR012337">
    <property type="entry name" value="RNaseH-like_sf"/>
</dbReference>
<dbReference type="GO" id="GO:0003676">
    <property type="term" value="F:nucleic acid binding"/>
    <property type="evidence" value="ECO:0007669"/>
    <property type="project" value="InterPro"/>
</dbReference>
<dbReference type="PANTHER" id="PTHR37984">
    <property type="entry name" value="PROTEIN CBG26694"/>
    <property type="match status" value="1"/>
</dbReference>
<dbReference type="SUPFAM" id="SSF53098">
    <property type="entry name" value="Ribonuclease H-like"/>
    <property type="match status" value="1"/>
</dbReference>
<reference evidence="3" key="1">
    <citation type="submission" date="2017-03" db="EMBL/GenBank/DDBJ databases">
        <title>Phytopthora megakarya and P. palmivora, two closely related causual agents of cacao black pod achieved similar genome size and gene model numbers by different mechanisms.</title>
        <authorList>
            <person name="Ali S."/>
            <person name="Shao J."/>
            <person name="Larry D.J."/>
            <person name="Kronmiller B."/>
            <person name="Shen D."/>
            <person name="Strem M.D."/>
            <person name="Melnick R.L."/>
            <person name="Guiltinan M.J."/>
            <person name="Tyler B.M."/>
            <person name="Meinhardt L.W."/>
            <person name="Bailey B.A."/>
        </authorList>
    </citation>
    <scope>NUCLEOTIDE SEQUENCE [LARGE SCALE GENOMIC DNA]</scope>
    <source>
        <strain evidence="3">zdho120</strain>
    </source>
</reference>
<dbReference type="InterPro" id="IPR050951">
    <property type="entry name" value="Retrovirus_Pol_polyprotein"/>
</dbReference>
<gene>
    <name evidence="2" type="ORF">PHMEG_00013374</name>
</gene>
<evidence type="ECO:0000259" key="1">
    <source>
        <dbReference type="PROSITE" id="PS50994"/>
    </source>
</evidence>
<sequence>MEWRVIQARGFILETVTVNDAEYQGLRDGLAMASERNIEDLVDWEILESSYNKYKCQTLKEKFRTVRLVHVKREYNQSADYLTSKTLASGENWEVTDQDEFAHLERVSRIAEQIMKRMPTPDEEPKDLNEIVQTEAGVCESGIYSTAAGHESAGGSDLVCELAQWDLSSSRRKDGDESGCIKTEMNILRNQKGDFDRFSPRCLRKIAKHAELFVLDGRDILYRLAQSTKERPRDMESELRLAVWTSLREDQLHFCTRRLSRQTPGHQEDLKETPDGVLLAWYLKGTSGPSPGNIESAYPFEVLSMDFVTHLSRSEQGNTFLLLFQDTFSGFVMCKPMGSTTAKEVTEAYEETVFRRFGASSLLRHDRDPRFMSEVFTRFRELLGSRRATLGCRPQANGQHDRSAQTVIRSVRAYVAEADQVTGMTTPSD</sequence>
<dbReference type="OrthoDB" id="8067401at2759"/>
<evidence type="ECO:0000313" key="3">
    <source>
        <dbReference type="Proteomes" id="UP000198211"/>
    </source>
</evidence>
<keyword evidence="2" id="KW-0695">RNA-directed DNA polymerase</keyword>
<organism evidence="2 3">
    <name type="scientific">Phytophthora megakarya</name>
    <dbReference type="NCBI Taxonomy" id="4795"/>
    <lineage>
        <taxon>Eukaryota</taxon>
        <taxon>Sar</taxon>
        <taxon>Stramenopiles</taxon>
        <taxon>Oomycota</taxon>
        <taxon>Peronosporomycetes</taxon>
        <taxon>Peronosporales</taxon>
        <taxon>Peronosporaceae</taxon>
        <taxon>Phytophthora</taxon>
    </lineage>
</organism>
<name>A0A225W6I7_9STRA</name>
<keyword evidence="3" id="KW-1185">Reference proteome</keyword>
<dbReference type="InterPro" id="IPR001584">
    <property type="entry name" value="Integrase_cat-core"/>
</dbReference>
<dbReference type="PANTHER" id="PTHR37984:SF5">
    <property type="entry name" value="PROTEIN NYNRIN-LIKE"/>
    <property type="match status" value="1"/>
</dbReference>
<proteinExistence type="predicted"/>
<comment type="caution">
    <text evidence="2">The sequence shown here is derived from an EMBL/GenBank/DDBJ whole genome shotgun (WGS) entry which is preliminary data.</text>
</comment>
<dbReference type="PROSITE" id="PS50994">
    <property type="entry name" value="INTEGRASE"/>
    <property type="match status" value="1"/>
</dbReference>
<dbReference type="Gene3D" id="3.30.420.10">
    <property type="entry name" value="Ribonuclease H-like superfamily/Ribonuclease H"/>
    <property type="match status" value="2"/>
</dbReference>
<dbReference type="EMBL" id="NBNE01001610">
    <property type="protein sequence ID" value="OWZ13326.1"/>
    <property type="molecule type" value="Genomic_DNA"/>
</dbReference>
<keyword evidence="2" id="KW-0548">Nucleotidyltransferase</keyword>